<dbReference type="AlphaFoldDB" id="A0A2G9TFY7"/>
<keyword evidence="4" id="KW-0067">ATP-binding</keyword>
<sequence>YVALSDGEKKLLSSYGIPECVILQYIVKKKRLEAGEPAMRLYIGLFLQEIWKQQPHAAVAERFGVDRGWLQSTLQNAVAQAAAIAKFSEKLPSLWPLRLLLPELVQRLSDCVVVELTPLMAIDCVKRGRARQLYAAGYKNVAKVAKADYKDLLRDIPNLSRFNAIRMVNSAK</sequence>
<dbReference type="InterPro" id="IPR048960">
    <property type="entry name" value="POLQ-like_helical"/>
</dbReference>
<feature type="domain" description="POLQ-like helical" evidence="5">
    <location>
        <begin position="30"/>
        <end position="108"/>
    </location>
</feature>
<dbReference type="GO" id="GO:0004386">
    <property type="term" value="F:helicase activity"/>
    <property type="evidence" value="ECO:0007669"/>
    <property type="project" value="UniProtKB-KW"/>
</dbReference>
<evidence type="ECO:0000313" key="6">
    <source>
        <dbReference type="EMBL" id="PIO56894.1"/>
    </source>
</evidence>
<keyword evidence="7" id="KW-1185">Reference proteome</keyword>
<dbReference type="PANTHER" id="PTHR47961">
    <property type="entry name" value="DNA POLYMERASE THETA, PUTATIVE (AFU_ORTHOLOGUE AFUA_1G05260)-RELATED"/>
    <property type="match status" value="1"/>
</dbReference>
<dbReference type="Proteomes" id="UP000230423">
    <property type="component" value="Unassembled WGS sequence"/>
</dbReference>
<dbReference type="PANTHER" id="PTHR47961:SF12">
    <property type="entry name" value="HELICASE POLQ-LIKE"/>
    <property type="match status" value="1"/>
</dbReference>
<evidence type="ECO:0000256" key="3">
    <source>
        <dbReference type="ARBA" id="ARBA00022806"/>
    </source>
</evidence>
<keyword evidence="1" id="KW-0547">Nucleotide-binding</keyword>
<accession>A0A2G9TFY7</accession>
<proteinExistence type="predicted"/>
<organism evidence="6 7">
    <name type="scientific">Teladorsagia circumcincta</name>
    <name type="common">Brown stomach worm</name>
    <name type="synonym">Ostertagia circumcincta</name>
    <dbReference type="NCBI Taxonomy" id="45464"/>
    <lineage>
        <taxon>Eukaryota</taxon>
        <taxon>Metazoa</taxon>
        <taxon>Ecdysozoa</taxon>
        <taxon>Nematoda</taxon>
        <taxon>Chromadorea</taxon>
        <taxon>Rhabditida</taxon>
        <taxon>Rhabditina</taxon>
        <taxon>Rhabditomorpha</taxon>
        <taxon>Strongyloidea</taxon>
        <taxon>Trichostrongylidae</taxon>
        <taxon>Teladorsagia</taxon>
    </lineage>
</organism>
<dbReference type="Pfam" id="PF21099">
    <property type="entry name" value="POLQ_helical"/>
    <property type="match status" value="1"/>
</dbReference>
<dbReference type="Gene3D" id="1.10.3380.20">
    <property type="match status" value="1"/>
</dbReference>
<name>A0A2G9TFY7_TELCI</name>
<keyword evidence="3" id="KW-0347">Helicase</keyword>
<reference evidence="6 7" key="1">
    <citation type="submission" date="2015-09" db="EMBL/GenBank/DDBJ databases">
        <title>Draft genome of the parasitic nematode Teladorsagia circumcincta isolate WARC Sus (inbred).</title>
        <authorList>
            <person name="Mitreva M."/>
        </authorList>
    </citation>
    <scope>NUCLEOTIDE SEQUENCE [LARGE SCALE GENOMIC DNA]</scope>
    <source>
        <strain evidence="6 7">S</strain>
    </source>
</reference>
<evidence type="ECO:0000259" key="5">
    <source>
        <dbReference type="Pfam" id="PF21099"/>
    </source>
</evidence>
<gene>
    <name evidence="6" type="ORF">TELCIR_21705</name>
</gene>
<dbReference type="SUPFAM" id="SSF158702">
    <property type="entry name" value="Sec63 N-terminal domain-like"/>
    <property type="match status" value="1"/>
</dbReference>
<evidence type="ECO:0000256" key="2">
    <source>
        <dbReference type="ARBA" id="ARBA00022801"/>
    </source>
</evidence>
<keyword evidence="2" id="KW-0378">Hydrolase</keyword>
<dbReference type="EMBL" id="KZ372098">
    <property type="protein sequence ID" value="PIO56894.1"/>
    <property type="molecule type" value="Genomic_DNA"/>
</dbReference>
<protein>
    <recommendedName>
        <fullName evidence="5">POLQ-like helical domain-containing protein</fullName>
    </recommendedName>
</protein>
<dbReference type="InterPro" id="IPR050474">
    <property type="entry name" value="Hel308_SKI2-like"/>
</dbReference>
<dbReference type="GO" id="GO:0005524">
    <property type="term" value="F:ATP binding"/>
    <property type="evidence" value="ECO:0007669"/>
    <property type="project" value="UniProtKB-KW"/>
</dbReference>
<feature type="non-terminal residue" evidence="6">
    <location>
        <position position="172"/>
    </location>
</feature>
<evidence type="ECO:0000256" key="1">
    <source>
        <dbReference type="ARBA" id="ARBA00022741"/>
    </source>
</evidence>
<dbReference type="OrthoDB" id="2320933at2759"/>
<evidence type="ECO:0000313" key="7">
    <source>
        <dbReference type="Proteomes" id="UP000230423"/>
    </source>
</evidence>
<evidence type="ECO:0000256" key="4">
    <source>
        <dbReference type="ARBA" id="ARBA00022840"/>
    </source>
</evidence>
<dbReference type="GO" id="GO:0016787">
    <property type="term" value="F:hydrolase activity"/>
    <property type="evidence" value="ECO:0007669"/>
    <property type="project" value="UniProtKB-KW"/>
</dbReference>
<feature type="non-terminal residue" evidence="6">
    <location>
        <position position="1"/>
    </location>
</feature>